<dbReference type="Proteomes" id="UP000076871">
    <property type="component" value="Unassembled WGS sequence"/>
</dbReference>
<organism evidence="4 5">
    <name type="scientific">Laetiporus sulphureus 93-53</name>
    <dbReference type="NCBI Taxonomy" id="1314785"/>
    <lineage>
        <taxon>Eukaryota</taxon>
        <taxon>Fungi</taxon>
        <taxon>Dikarya</taxon>
        <taxon>Basidiomycota</taxon>
        <taxon>Agaricomycotina</taxon>
        <taxon>Agaricomycetes</taxon>
        <taxon>Polyporales</taxon>
        <taxon>Laetiporus</taxon>
    </lineage>
</organism>
<keyword evidence="1" id="KW-0862">Zinc</keyword>
<feature type="region of interest" description="Disordered" evidence="2">
    <location>
        <begin position="407"/>
        <end position="428"/>
    </location>
</feature>
<feature type="region of interest" description="Disordered" evidence="2">
    <location>
        <begin position="451"/>
        <end position="517"/>
    </location>
</feature>
<gene>
    <name evidence="4" type="ORF">LAESUDRAFT_757691</name>
</gene>
<reference evidence="4 5" key="1">
    <citation type="journal article" date="2016" name="Mol. Biol. Evol.">
        <title>Comparative Genomics of Early-Diverging Mushroom-Forming Fungi Provides Insights into the Origins of Lignocellulose Decay Capabilities.</title>
        <authorList>
            <person name="Nagy L.G."/>
            <person name="Riley R."/>
            <person name="Tritt A."/>
            <person name="Adam C."/>
            <person name="Daum C."/>
            <person name="Floudas D."/>
            <person name="Sun H."/>
            <person name="Yadav J.S."/>
            <person name="Pangilinan J."/>
            <person name="Larsson K.H."/>
            <person name="Matsuura K."/>
            <person name="Barry K."/>
            <person name="Labutti K."/>
            <person name="Kuo R."/>
            <person name="Ohm R.A."/>
            <person name="Bhattacharya S.S."/>
            <person name="Shirouzu T."/>
            <person name="Yoshinaga Y."/>
            <person name="Martin F.M."/>
            <person name="Grigoriev I.V."/>
            <person name="Hibbett D.S."/>
        </authorList>
    </citation>
    <scope>NUCLEOTIDE SEQUENCE [LARGE SCALE GENOMIC DNA]</scope>
    <source>
        <strain evidence="4 5">93-53</strain>
    </source>
</reference>
<sequence length="517" mass="56546">MQYQYPSIVDALENATTYHGLTLTETTSLADGILLEPLTDRLSTTLTNVDEHVGSNRSEQEYGSYPWRGALQQDDPRCRASSASSSLVFATQREAWNMQASPFANSSRFPRAYGSSSQYLAGYCPPYGVDIPTIDDSVDGIFSPRVPYNAHKSTSSTSYGALNYPSLLPVSLAPPRHSPTLSDVCASSTLAFGCTGNSIESVVTTDASYCLGVEEIEALRGLLSPLSSSSFPYSPDRESFFQDPERSLLAGHPGADISTCNNRSDSGAWWQHYATSPSVYSEAGFNLGPMQYGAEDIIATSNQNVEPYEDGHSNVPNTVTQLAPETVNGSIPTGLGMRQTIPVDPALDDGPLWTPAFVAETMVNVVPESSQLSVPSSNSASERSQWAKCPWEDRIPVTQVDAAAGNSALKAKKEDKESGKADGKQPFRCLAQNPCGKRFGRVEEARRHFRTARVHADERSAEQRSASEGARNDAERPFKRERERCGRAYSRRDGLQRHCRRHHRDGEEVQGIRDGRK</sequence>
<dbReference type="AlphaFoldDB" id="A0A165F5Y3"/>
<feature type="compositionally biased region" description="Basic and acidic residues" evidence="2">
    <location>
        <begin position="411"/>
        <end position="425"/>
    </location>
</feature>
<dbReference type="OrthoDB" id="8117402at2759"/>
<protein>
    <recommendedName>
        <fullName evidence="3">C2H2-type domain-containing protein</fullName>
    </recommendedName>
</protein>
<dbReference type="InParanoid" id="A0A165F5Y3"/>
<proteinExistence type="predicted"/>
<keyword evidence="5" id="KW-1185">Reference proteome</keyword>
<evidence type="ECO:0000259" key="3">
    <source>
        <dbReference type="PROSITE" id="PS50157"/>
    </source>
</evidence>
<feature type="compositionally biased region" description="Basic and acidic residues" evidence="2">
    <location>
        <begin position="470"/>
        <end position="496"/>
    </location>
</feature>
<evidence type="ECO:0000313" key="4">
    <source>
        <dbReference type="EMBL" id="KZT08454.1"/>
    </source>
</evidence>
<dbReference type="STRING" id="1314785.A0A165F5Y3"/>
<dbReference type="RefSeq" id="XP_040766194.1">
    <property type="nucleotide sequence ID" value="XM_040912340.1"/>
</dbReference>
<dbReference type="InterPro" id="IPR013087">
    <property type="entry name" value="Znf_C2H2_type"/>
</dbReference>
<feature type="domain" description="C2H2-type" evidence="3">
    <location>
        <begin position="478"/>
        <end position="507"/>
    </location>
</feature>
<dbReference type="PROSITE" id="PS50157">
    <property type="entry name" value="ZINC_FINGER_C2H2_2"/>
    <property type="match status" value="2"/>
</dbReference>
<dbReference type="GO" id="GO:0008270">
    <property type="term" value="F:zinc ion binding"/>
    <property type="evidence" value="ECO:0007669"/>
    <property type="project" value="UniProtKB-KW"/>
</dbReference>
<name>A0A165F5Y3_9APHY</name>
<keyword evidence="1" id="KW-0863">Zinc-finger</keyword>
<dbReference type="EMBL" id="KV427615">
    <property type="protein sequence ID" value="KZT08454.1"/>
    <property type="molecule type" value="Genomic_DNA"/>
</dbReference>
<feature type="domain" description="C2H2-type" evidence="3">
    <location>
        <begin position="427"/>
        <end position="460"/>
    </location>
</feature>
<dbReference type="GeneID" id="63829368"/>
<feature type="compositionally biased region" description="Basic and acidic residues" evidence="2">
    <location>
        <begin position="504"/>
        <end position="517"/>
    </location>
</feature>
<evidence type="ECO:0000256" key="1">
    <source>
        <dbReference type="PROSITE-ProRule" id="PRU00042"/>
    </source>
</evidence>
<accession>A0A165F5Y3</accession>
<evidence type="ECO:0000256" key="2">
    <source>
        <dbReference type="SAM" id="MobiDB-lite"/>
    </source>
</evidence>
<keyword evidence="1" id="KW-0479">Metal-binding</keyword>
<evidence type="ECO:0000313" key="5">
    <source>
        <dbReference type="Proteomes" id="UP000076871"/>
    </source>
</evidence>
<dbReference type="Gene3D" id="3.30.160.60">
    <property type="entry name" value="Classic Zinc Finger"/>
    <property type="match status" value="1"/>
</dbReference>